<dbReference type="GO" id="GO:0003700">
    <property type="term" value="F:DNA-binding transcription factor activity"/>
    <property type="evidence" value="ECO:0007669"/>
    <property type="project" value="InterPro"/>
</dbReference>
<evidence type="ECO:0000313" key="4">
    <source>
        <dbReference type="Proteomes" id="UP000279259"/>
    </source>
</evidence>
<feature type="compositionally biased region" description="Polar residues" evidence="1">
    <location>
        <begin position="266"/>
        <end position="277"/>
    </location>
</feature>
<feature type="compositionally biased region" description="Basic and acidic residues" evidence="1">
    <location>
        <begin position="290"/>
        <end position="311"/>
    </location>
</feature>
<feature type="compositionally biased region" description="Basic and acidic residues" evidence="1">
    <location>
        <begin position="19"/>
        <end position="28"/>
    </location>
</feature>
<dbReference type="SMART" id="SM00338">
    <property type="entry name" value="BRLZ"/>
    <property type="match status" value="1"/>
</dbReference>
<feature type="compositionally biased region" description="Basic residues" evidence="1">
    <location>
        <begin position="29"/>
        <end position="39"/>
    </location>
</feature>
<evidence type="ECO:0000313" key="3">
    <source>
        <dbReference type="EMBL" id="RSH80672.1"/>
    </source>
</evidence>
<dbReference type="PROSITE" id="PS50217">
    <property type="entry name" value="BZIP"/>
    <property type="match status" value="1"/>
</dbReference>
<dbReference type="Gene3D" id="1.20.5.170">
    <property type="match status" value="1"/>
</dbReference>
<evidence type="ECO:0000256" key="1">
    <source>
        <dbReference type="SAM" id="MobiDB-lite"/>
    </source>
</evidence>
<dbReference type="InterPro" id="IPR004827">
    <property type="entry name" value="bZIP"/>
</dbReference>
<dbReference type="OrthoDB" id="2589163at2759"/>
<evidence type="ECO:0000259" key="2">
    <source>
        <dbReference type="PROSITE" id="PS50217"/>
    </source>
</evidence>
<organism evidence="3 4">
    <name type="scientific">Saitozyma podzolica</name>
    <dbReference type="NCBI Taxonomy" id="1890683"/>
    <lineage>
        <taxon>Eukaryota</taxon>
        <taxon>Fungi</taxon>
        <taxon>Dikarya</taxon>
        <taxon>Basidiomycota</taxon>
        <taxon>Agaricomycotina</taxon>
        <taxon>Tremellomycetes</taxon>
        <taxon>Tremellales</taxon>
        <taxon>Trimorphomycetaceae</taxon>
        <taxon>Saitozyma</taxon>
    </lineage>
</organism>
<dbReference type="AlphaFoldDB" id="A0A427XPB8"/>
<feature type="compositionally biased region" description="Basic and acidic residues" evidence="1">
    <location>
        <begin position="156"/>
        <end position="168"/>
    </location>
</feature>
<feature type="region of interest" description="Disordered" evidence="1">
    <location>
        <begin position="104"/>
        <end position="312"/>
    </location>
</feature>
<dbReference type="Proteomes" id="UP000279259">
    <property type="component" value="Unassembled WGS sequence"/>
</dbReference>
<reference evidence="3 4" key="1">
    <citation type="submission" date="2018-11" db="EMBL/GenBank/DDBJ databases">
        <title>Genome sequence of Saitozyma podzolica DSM 27192.</title>
        <authorList>
            <person name="Aliyu H."/>
            <person name="Gorte O."/>
            <person name="Ochsenreither K."/>
        </authorList>
    </citation>
    <scope>NUCLEOTIDE SEQUENCE [LARGE SCALE GENOMIC DNA]</scope>
    <source>
        <strain evidence="3 4">DSM 27192</strain>
    </source>
</reference>
<feature type="compositionally biased region" description="Basic and acidic residues" evidence="1">
    <location>
        <begin position="196"/>
        <end position="206"/>
    </location>
</feature>
<name>A0A427XPB8_9TREE</name>
<proteinExistence type="predicted"/>
<gene>
    <name evidence="3" type="ORF">EHS25_007150</name>
</gene>
<feature type="compositionally biased region" description="Low complexity" evidence="1">
    <location>
        <begin position="130"/>
        <end position="139"/>
    </location>
</feature>
<dbReference type="EMBL" id="RSCD01000034">
    <property type="protein sequence ID" value="RSH80672.1"/>
    <property type="molecule type" value="Genomic_DNA"/>
</dbReference>
<dbReference type="InterPro" id="IPR046347">
    <property type="entry name" value="bZIP_sf"/>
</dbReference>
<sequence length="357" mass="39380">MDSASPRNDDSGSDDEDEKEKHKQEVRREKNRVKQRNLRMRRVNHISELENNITFLRGEHASLQSAFSALQQREAHVASWIRDLESALFRHGLSGEVDAIRHAYPAVSSPERTKRKAPGSGPVRDPLNTLAQAALAPEHAAQDESTAWERPTSRQSEPEEKKRKRDSDGPSTFWKPSERSGHIDPPGRVSVSTQDRTQEHSPRRVPADTVSPVSASGGRLNPPWRSASVVPIQPRPGSASSHLSPPEWAAPSPRSIRIEDLLSPMAPQTTSLQSHEPSPQIDAEDAEEIERERERQRISGEAEPEEPRRWSIGEASVVDNVLGGGGGAIAAMSRPSGPIQIDFDFTVPRTSPPPTST</sequence>
<dbReference type="CDD" id="cd14688">
    <property type="entry name" value="bZIP_YAP"/>
    <property type="match status" value="1"/>
</dbReference>
<feature type="region of interest" description="Disordered" evidence="1">
    <location>
        <begin position="1"/>
        <end position="39"/>
    </location>
</feature>
<dbReference type="SUPFAM" id="SSF57959">
    <property type="entry name" value="Leucine zipper domain"/>
    <property type="match status" value="1"/>
</dbReference>
<comment type="caution">
    <text evidence="3">The sequence shown here is derived from an EMBL/GenBank/DDBJ whole genome shotgun (WGS) entry which is preliminary data.</text>
</comment>
<keyword evidence="4" id="KW-1185">Reference proteome</keyword>
<protein>
    <recommendedName>
        <fullName evidence="2">BZIP domain-containing protein</fullName>
    </recommendedName>
</protein>
<feature type="domain" description="BZIP" evidence="2">
    <location>
        <begin position="21"/>
        <end position="84"/>
    </location>
</feature>
<accession>A0A427XPB8</accession>